<dbReference type="HOGENOM" id="CLU_000445_5_0_12"/>
<dbReference type="InterPro" id="IPR001789">
    <property type="entry name" value="Sig_transdc_resp-reg_receiver"/>
</dbReference>
<dbReference type="PANTHER" id="PTHR43280">
    <property type="entry name" value="ARAC-FAMILY TRANSCRIPTIONAL REGULATOR"/>
    <property type="match status" value="1"/>
</dbReference>
<dbReference type="SUPFAM" id="SSF52172">
    <property type="entry name" value="CheY-like"/>
    <property type="match status" value="1"/>
</dbReference>
<dbReference type="PRINTS" id="PR00032">
    <property type="entry name" value="HTHARAC"/>
</dbReference>
<dbReference type="PROSITE" id="PS00041">
    <property type="entry name" value="HTH_ARAC_FAMILY_1"/>
    <property type="match status" value="1"/>
</dbReference>
<dbReference type="CDD" id="cd17536">
    <property type="entry name" value="REC_YesN-like"/>
    <property type="match status" value="1"/>
</dbReference>
<dbReference type="InterPro" id="IPR011006">
    <property type="entry name" value="CheY-like_superfamily"/>
</dbReference>
<dbReference type="KEGG" id="ssm:Spirs_3411"/>
<evidence type="ECO:0000259" key="5">
    <source>
        <dbReference type="PROSITE" id="PS01124"/>
    </source>
</evidence>
<dbReference type="InterPro" id="IPR020449">
    <property type="entry name" value="Tscrpt_reg_AraC-type_HTH"/>
</dbReference>
<evidence type="ECO:0000256" key="4">
    <source>
        <dbReference type="PROSITE-ProRule" id="PRU00169"/>
    </source>
</evidence>
<dbReference type="SMART" id="SM00342">
    <property type="entry name" value="HTH_ARAC"/>
    <property type="match status" value="1"/>
</dbReference>
<evidence type="ECO:0000313" key="8">
    <source>
        <dbReference type="Proteomes" id="UP000002318"/>
    </source>
</evidence>
<dbReference type="Proteomes" id="UP000002318">
    <property type="component" value="Chromosome"/>
</dbReference>
<keyword evidence="2" id="KW-0238">DNA-binding</keyword>
<dbReference type="InterPro" id="IPR018060">
    <property type="entry name" value="HTH_AraC"/>
</dbReference>
<keyword evidence="3" id="KW-0804">Transcription</keyword>
<keyword evidence="1" id="KW-0805">Transcription regulation</keyword>
<dbReference type="STRING" id="573413.Spirs_3411"/>
<proteinExistence type="predicted"/>
<evidence type="ECO:0000256" key="1">
    <source>
        <dbReference type="ARBA" id="ARBA00023015"/>
    </source>
</evidence>
<dbReference type="SUPFAM" id="SSF46689">
    <property type="entry name" value="Homeodomain-like"/>
    <property type="match status" value="2"/>
</dbReference>
<organism evidence="7 8">
    <name type="scientific">Sediminispirochaeta smaragdinae (strain DSM 11293 / JCM 15392 / SEBR 4228)</name>
    <name type="common">Spirochaeta smaragdinae</name>
    <dbReference type="NCBI Taxonomy" id="573413"/>
    <lineage>
        <taxon>Bacteria</taxon>
        <taxon>Pseudomonadati</taxon>
        <taxon>Spirochaetota</taxon>
        <taxon>Spirochaetia</taxon>
        <taxon>Spirochaetales</taxon>
        <taxon>Spirochaetaceae</taxon>
        <taxon>Sediminispirochaeta</taxon>
    </lineage>
</organism>
<keyword evidence="4" id="KW-0597">Phosphoprotein</keyword>
<dbReference type="OrthoDB" id="327083at2"/>
<dbReference type="InterPro" id="IPR018062">
    <property type="entry name" value="HTH_AraC-typ_CS"/>
</dbReference>
<dbReference type="InterPro" id="IPR009057">
    <property type="entry name" value="Homeodomain-like_sf"/>
</dbReference>
<evidence type="ECO:0000259" key="6">
    <source>
        <dbReference type="PROSITE" id="PS50110"/>
    </source>
</evidence>
<dbReference type="RefSeq" id="WP_013255959.1">
    <property type="nucleotide sequence ID" value="NC_014364.1"/>
</dbReference>
<name>E1R2E0_SEDSS</name>
<evidence type="ECO:0000313" key="7">
    <source>
        <dbReference type="EMBL" id="ADK82500.1"/>
    </source>
</evidence>
<dbReference type="AlphaFoldDB" id="E1R2E0"/>
<reference evidence="7 8" key="1">
    <citation type="journal article" date="2010" name="Stand. Genomic Sci.">
        <title>Complete genome sequence of Spirochaeta smaragdinae type strain (SEBR 4228).</title>
        <authorList>
            <person name="Mavromatis K."/>
            <person name="Yasawong M."/>
            <person name="Chertkov O."/>
            <person name="Lapidus A."/>
            <person name="Lucas S."/>
            <person name="Nolan M."/>
            <person name="Del Rio T.G."/>
            <person name="Tice H."/>
            <person name="Cheng J.F."/>
            <person name="Pitluck S."/>
            <person name="Liolios K."/>
            <person name="Ivanova N."/>
            <person name="Tapia R."/>
            <person name="Han C."/>
            <person name="Bruce D."/>
            <person name="Goodwin L."/>
            <person name="Pati A."/>
            <person name="Chen A."/>
            <person name="Palaniappan K."/>
            <person name="Land M."/>
            <person name="Hauser L."/>
            <person name="Chang Y.J."/>
            <person name="Jeffries C.D."/>
            <person name="Detter J.C."/>
            <person name="Rohde M."/>
            <person name="Brambilla E."/>
            <person name="Spring S."/>
            <person name="Goker M."/>
            <person name="Sikorski J."/>
            <person name="Woyke T."/>
            <person name="Bristow J."/>
            <person name="Eisen J.A."/>
            <person name="Markowitz V."/>
            <person name="Hugenholtz P."/>
            <person name="Klenk H.P."/>
            <person name="Kyrpides N.C."/>
        </authorList>
    </citation>
    <scope>NUCLEOTIDE SEQUENCE [LARGE SCALE GENOMIC DNA]</scope>
    <source>
        <strain evidence="8">DSM 11293 / JCM 15392 / SEBR 4228</strain>
    </source>
</reference>
<dbReference type="SMART" id="SM00448">
    <property type="entry name" value="REC"/>
    <property type="match status" value="1"/>
</dbReference>
<dbReference type="EMBL" id="CP002116">
    <property type="protein sequence ID" value="ADK82500.1"/>
    <property type="molecule type" value="Genomic_DNA"/>
</dbReference>
<dbReference type="PROSITE" id="PS50110">
    <property type="entry name" value="RESPONSE_REGULATORY"/>
    <property type="match status" value="1"/>
</dbReference>
<evidence type="ECO:0000256" key="3">
    <source>
        <dbReference type="ARBA" id="ARBA00023163"/>
    </source>
</evidence>
<dbReference type="Pfam" id="PF12833">
    <property type="entry name" value="HTH_18"/>
    <property type="match status" value="1"/>
</dbReference>
<feature type="modified residue" description="4-aspartylphosphate" evidence="4">
    <location>
        <position position="55"/>
    </location>
</feature>
<accession>E1R2E0</accession>
<dbReference type="eggNOG" id="COG2207">
    <property type="taxonomic scope" value="Bacteria"/>
</dbReference>
<sequence length="506" mass="57997">MNKVLIVEDEKAAVDRILRMELWNGPEFTVGGVAPDGKKGLEMFFSVSPDLILTDIAMPVMDGLEFIEQVRREDCYIPIVILSCYESFSYARRAIRLGVADYLLKDFLDEQRLYHVLKGVLPVPHSRASSSQGISGPSRSDLFGRALLGVQGDPLSFHSWCRFRKNNAPFRLLLVGGYRPERESECFTERLMNVGHPETLDWVFLGDETILILFTGDLWNDREVEESVVALRNELGNAKGIALVLGNSFAEPETLPEEYRKVKHLASYRLFFGANCIITPALVEPVADLSPQQIDRRMKNIEELLTQEKYQEAAEKIGRLYRRDLAGMMQYHYVSELNRRLLSLLRRERKRIGLDESAELPVAELEAADTLQEIADWFRAQYTLLSGEAGKIVFPQVGNRKIRLVLDLIRKEYAKELSLERAAERVDIHRVYLSRLFRRETGYTFYDFLQRYRISLAAERLRHSDVKIGDLAAEVGFHHPDQFASVFKKITGVTPSSFRNHPVPLR</sequence>
<dbReference type="Pfam" id="PF00072">
    <property type="entry name" value="Response_reg"/>
    <property type="match status" value="1"/>
</dbReference>
<feature type="domain" description="Response regulatory" evidence="6">
    <location>
        <begin position="3"/>
        <end position="120"/>
    </location>
</feature>
<dbReference type="GO" id="GO:0043565">
    <property type="term" value="F:sequence-specific DNA binding"/>
    <property type="evidence" value="ECO:0007669"/>
    <property type="project" value="InterPro"/>
</dbReference>
<gene>
    <name evidence="7" type="ordered locus">Spirs_3411</name>
</gene>
<keyword evidence="8" id="KW-1185">Reference proteome</keyword>
<feature type="domain" description="HTH araC/xylS-type" evidence="5">
    <location>
        <begin position="403"/>
        <end position="501"/>
    </location>
</feature>
<evidence type="ECO:0000256" key="2">
    <source>
        <dbReference type="ARBA" id="ARBA00023125"/>
    </source>
</evidence>
<dbReference type="eggNOG" id="COG4753">
    <property type="taxonomic scope" value="Bacteria"/>
</dbReference>
<dbReference type="PANTHER" id="PTHR43280:SF2">
    <property type="entry name" value="HTH-TYPE TRANSCRIPTIONAL REGULATOR EXSA"/>
    <property type="match status" value="1"/>
</dbReference>
<dbReference type="GO" id="GO:0000160">
    <property type="term" value="P:phosphorelay signal transduction system"/>
    <property type="evidence" value="ECO:0007669"/>
    <property type="project" value="InterPro"/>
</dbReference>
<dbReference type="PROSITE" id="PS01124">
    <property type="entry name" value="HTH_ARAC_FAMILY_2"/>
    <property type="match status" value="1"/>
</dbReference>
<dbReference type="GO" id="GO:0003700">
    <property type="term" value="F:DNA-binding transcription factor activity"/>
    <property type="evidence" value="ECO:0007669"/>
    <property type="project" value="InterPro"/>
</dbReference>
<dbReference type="Gene3D" id="1.10.10.60">
    <property type="entry name" value="Homeodomain-like"/>
    <property type="match status" value="2"/>
</dbReference>
<protein>
    <submittedName>
        <fullName evidence="7">Two component transcriptional regulator, AraC family</fullName>
    </submittedName>
</protein>
<dbReference type="Gene3D" id="3.40.50.2300">
    <property type="match status" value="1"/>
</dbReference>